<organism evidence="1">
    <name type="scientific">Sesamum radiatum</name>
    <name type="common">Black benniseed</name>
    <dbReference type="NCBI Taxonomy" id="300843"/>
    <lineage>
        <taxon>Eukaryota</taxon>
        <taxon>Viridiplantae</taxon>
        <taxon>Streptophyta</taxon>
        <taxon>Embryophyta</taxon>
        <taxon>Tracheophyta</taxon>
        <taxon>Spermatophyta</taxon>
        <taxon>Magnoliopsida</taxon>
        <taxon>eudicotyledons</taxon>
        <taxon>Gunneridae</taxon>
        <taxon>Pentapetalae</taxon>
        <taxon>asterids</taxon>
        <taxon>lamiids</taxon>
        <taxon>Lamiales</taxon>
        <taxon>Pedaliaceae</taxon>
        <taxon>Sesamum</taxon>
    </lineage>
</organism>
<name>A0AAW2VVT6_SESRA</name>
<protein>
    <submittedName>
        <fullName evidence="1">Uncharacterized protein</fullName>
    </submittedName>
</protein>
<proteinExistence type="predicted"/>
<dbReference type="AlphaFoldDB" id="A0AAW2VVT6"/>
<evidence type="ECO:0000313" key="1">
    <source>
        <dbReference type="EMBL" id="KAL0431981.1"/>
    </source>
</evidence>
<reference evidence="1" key="2">
    <citation type="journal article" date="2024" name="Plant">
        <title>Genomic evolution and insights into agronomic trait innovations of Sesamum species.</title>
        <authorList>
            <person name="Miao H."/>
            <person name="Wang L."/>
            <person name="Qu L."/>
            <person name="Liu H."/>
            <person name="Sun Y."/>
            <person name="Le M."/>
            <person name="Wang Q."/>
            <person name="Wei S."/>
            <person name="Zheng Y."/>
            <person name="Lin W."/>
            <person name="Duan Y."/>
            <person name="Cao H."/>
            <person name="Xiong S."/>
            <person name="Wang X."/>
            <person name="Wei L."/>
            <person name="Li C."/>
            <person name="Ma Q."/>
            <person name="Ju M."/>
            <person name="Zhao R."/>
            <person name="Li G."/>
            <person name="Mu C."/>
            <person name="Tian Q."/>
            <person name="Mei H."/>
            <person name="Zhang T."/>
            <person name="Gao T."/>
            <person name="Zhang H."/>
        </authorList>
    </citation>
    <scope>NUCLEOTIDE SEQUENCE</scope>
    <source>
        <strain evidence="1">G02</strain>
    </source>
</reference>
<dbReference type="EMBL" id="JACGWJ010000003">
    <property type="protein sequence ID" value="KAL0431981.1"/>
    <property type="molecule type" value="Genomic_DNA"/>
</dbReference>
<gene>
    <name evidence="1" type="ORF">Sradi_0824100</name>
</gene>
<comment type="caution">
    <text evidence="1">The sequence shown here is derived from an EMBL/GenBank/DDBJ whole genome shotgun (WGS) entry which is preliminary data.</text>
</comment>
<accession>A0AAW2VVT6</accession>
<reference evidence="1" key="1">
    <citation type="submission" date="2020-06" db="EMBL/GenBank/DDBJ databases">
        <authorList>
            <person name="Li T."/>
            <person name="Hu X."/>
            <person name="Zhang T."/>
            <person name="Song X."/>
            <person name="Zhang H."/>
            <person name="Dai N."/>
            <person name="Sheng W."/>
            <person name="Hou X."/>
            <person name="Wei L."/>
        </authorList>
    </citation>
    <scope>NUCLEOTIDE SEQUENCE</scope>
    <source>
        <strain evidence="1">G02</strain>
        <tissue evidence="1">Leaf</tissue>
    </source>
</reference>
<sequence>MPHSSSSGLDDLGAVRVRAHFDPDLRGYDLEDKHLAGGGLLILEDFPLLVACGSRFPRLLPSS</sequence>